<organism evidence="3 4">
    <name type="scientific">Actinoplanes digitatis</name>
    <dbReference type="NCBI Taxonomy" id="1868"/>
    <lineage>
        <taxon>Bacteria</taxon>
        <taxon>Bacillati</taxon>
        <taxon>Actinomycetota</taxon>
        <taxon>Actinomycetes</taxon>
        <taxon>Micromonosporales</taxon>
        <taxon>Micromonosporaceae</taxon>
        <taxon>Actinoplanes</taxon>
    </lineage>
</organism>
<name>A0A7W7MST2_9ACTN</name>
<reference evidence="3 4" key="1">
    <citation type="submission" date="2020-08" db="EMBL/GenBank/DDBJ databases">
        <title>Sequencing the genomes of 1000 actinobacteria strains.</title>
        <authorList>
            <person name="Klenk H.-P."/>
        </authorList>
    </citation>
    <scope>NUCLEOTIDE SEQUENCE [LARGE SCALE GENOMIC DNA]</scope>
    <source>
        <strain evidence="3 4">DSM 43149</strain>
    </source>
</reference>
<sequence length="154" mass="16429">MAIALLALLGVNLIVIVVLLGVTLSRRRWVNRQPGAFKGAIRTVNGEVPGLGTKWTRGYGRWVRDVLVWTKAPFLFRNDLVAVDGLAGAERAAKSGEVKRLGDDPVIVPLAGDEGARVEVASAAKDRGRALGPWGAPADITSARRADTDGHPHH</sequence>
<proteinExistence type="predicted"/>
<accession>A0A7W7MST2</accession>
<evidence type="ECO:0000256" key="2">
    <source>
        <dbReference type="SAM" id="Phobius"/>
    </source>
</evidence>
<protein>
    <submittedName>
        <fullName evidence="3">Uncharacterized protein</fullName>
    </submittedName>
</protein>
<feature type="transmembrane region" description="Helical" evidence="2">
    <location>
        <begin position="6"/>
        <end position="24"/>
    </location>
</feature>
<evidence type="ECO:0000313" key="4">
    <source>
        <dbReference type="Proteomes" id="UP000578112"/>
    </source>
</evidence>
<dbReference type="EMBL" id="JACHNH010000001">
    <property type="protein sequence ID" value="MBB4765050.1"/>
    <property type="molecule type" value="Genomic_DNA"/>
</dbReference>
<feature type="region of interest" description="Disordered" evidence="1">
    <location>
        <begin position="129"/>
        <end position="154"/>
    </location>
</feature>
<evidence type="ECO:0000313" key="3">
    <source>
        <dbReference type="EMBL" id="MBB4765050.1"/>
    </source>
</evidence>
<dbReference type="AlphaFoldDB" id="A0A7W7MST2"/>
<keyword evidence="4" id="KW-1185">Reference proteome</keyword>
<dbReference type="RefSeq" id="WP_184996171.1">
    <property type="nucleotide sequence ID" value="NZ_BOMK01000086.1"/>
</dbReference>
<evidence type="ECO:0000256" key="1">
    <source>
        <dbReference type="SAM" id="MobiDB-lite"/>
    </source>
</evidence>
<gene>
    <name evidence="3" type="ORF">BJ971_005606</name>
</gene>
<dbReference type="Proteomes" id="UP000578112">
    <property type="component" value="Unassembled WGS sequence"/>
</dbReference>
<keyword evidence="2" id="KW-0472">Membrane</keyword>
<feature type="compositionally biased region" description="Basic and acidic residues" evidence="1">
    <location>
        <begin position="142"/>
        <end position="154"/>
    </location>
</feature>
<keyword evidence="2" id="KW-1133">Transmembrane helix</keyword>
<keyword evidence="2" id="KW-0812">Transmembrane</keyword>
<comment type="caution">
    <text evidence="3">The sequence shown here is derived from an EMBL/GenBank/DDBJ whole genome shotgun (WGS) entry which is preliminary data.</text>
</comment>